<gene>
    <name evidence="9" type="ORF">ENR47_06500</name>
</gene>
<dbReference type="InterPro" id="IPR038770">
    <property type="entry name" value="Na+/solute_symporter_sf"/>
</dbReference>
<comment type="similarity">
    <text evidence="2">Belongs to the auxin efflux carrier (TC 2.A.69) family.</text>
</comment>
<feature type="transmembrane region" description="Helical" evidence="8">
    <location>
        <begin position="34"/>
        <end position="53"/>
    </location>
</feature>
<evidence type="ECO:0000256" key="2">
    <source>
        <dbReference type="ARBA" id="ARBA00010145"/>
    </source>
</evidence>
<proteinExistence type="inferred from homology"/>
<evidence type="ECO:0000256" key="7">
    <source>
        <dbReference type="ARBA" id="ARBA00023136"/>
    </source>
</evidence>
<feature type="transmembrane region" description="Helical" evidence="8">
    <location>
        <begin position="280"/>
        <end position="303"/>
    </location>
</feature>
<dbReference type="Pfam" id="PF03547">
    <property type="entry name" value="Mem_trans"/>
    <property type="match status" value="1"/>
</dbReference>
<evidence type="ECO:0000256" key="1">
    <source>
        <dbReference type="ARBA" id="ARBA00004651"/>
    </source>
</evidence>
<feature type="transmembrane region" description="Helical" evidence="8">
    <location>
        <begin position="223"/>
        <end position="242"/>
    </location>
</feature>
<keyword evidence="7 8" id="KW-0472">Membrane</keyword>
<dbReference type="GO" id="GO:0005886">
    <property type="term" value="C:plasma membrane"/>
    <property type="evidence" value="ECO:0007669"/>
    <property type="project" value="UniProtKB-SubCell"/>
</dbReference>
<dbReference type="PANTHER" id="PTHR36838:SF1">
    <property type="entry name" value="SLR1864 PROTEIN"/>
    <property type="match status" value="1"/>
</dbReference>
<dbReference type="Gene3D" id="1.20.1530.20">
    <property type="match status" value="1"/>
</dbReference>
<keyword evidence="6 8" id="KW-1133">Transmembrane helix</keyword>
<evidence type="ECO:0000256" key="5">
    <source>
        <dbReference type="ARBA" id="ARBA00022692"/>
    </source>
</evidence>
<feature type="transmembrane region" description="Helical" evidence="8">
    <location>
        <begin position="124"/>
        <end position="148"/>
    </location>
</feature>
<evidence type="ECO:0000256" key="8">
    <source>
        <dbReference type="SAM" id="Phobius"/>
    </source>
</evidence>
<feature type="transmembrane region" description="Helical" evidence="8">
    <location>
        <begin position="59"/>
        <end position="78"/>
    </location>
</feature>
<keyword evidence="3" id="KW-0813">Transport</keyword>
<keyword evidence="4" id="KW-1003">Cell membrane</keyword>
<keyword evidence="5 8" id="KW-0812">Transmembrane</keyword>
<feature type="transmembrane region" description="Helical" evidence="8">
    <location>
        <begin position="98"/>
        <end position="118"/>
    </location>
</feature>
<organism evidence="9">
    <name type="scientific">Oscillatoriales cyanobacterium SpSt-402</name>
    <dbReference type="NCBI Taxonomy" id="2282168"/>
    <lineage>
        <taxon>Bacteria</taxon>
        <taxon>Bacillati</taxon>
        <taxon>Cyanobacteriota</taxon>
        <taxon>Cyanophyceae</taxon>
        <taxon>Oscillatoriophycideae</taxon>
        <taxon>Oscillatoriales</taxon>
    </lineage>
</organism>
<evidence type="ECO:0000256" key="4">
    <source>
        <dbReference type="ARBA" id="ARBA00022475"/>
    </source>
</evidence>
<feature type="transmembrane region" description="Helical" evidence="8">
    <location>
        <begin position="254"/>
        <end position="274"/>
    </location>
</feature>
<protein>
    <submittedName>
        <fullName evidence="9">AEC family transporter</fullName>
    </submittedName>
</protein>
<reference evidence="9" key="1">
    <citation type="journal article" date="2020" name="mSystems">
        <title>Genome- and Community-Level Interaction Insights into Carbon Utilization and Element Cycling Functions of Hydrothermarchaeota in Hydrothermal Sediment.</title>
        <authorList>
            <person name="Zhou Z."/>
            <person name="Liu Y."/>
            <person name="Xu W."/>
            <person name="Pan J."/>
            <person name="Luo Z.H."/>
            <person name="Li M."/>
        </authorList>
    </citation>
    <scope>NUCLEOTIDE SEQUENCE [LARGE SCALE GENOMIC DNA]</scope>
    <source>
        <strain evidence="9">SpSt-402</strain>
    </source>
</reference>
<dbReference type="EMBL" id="DSRD01000419">
    <property type="protein sequence ID" value="HGW93917.1"/>
    <property type="molecule type" value="Genomic_DNA"/>
</dbReference>
<name>A0A832H3X8_9CYAN</name>
<sequence>MLISKLFAIYLPLIGWTSTGWLAGKFLPAALPGYLGKALFWMGVPIGIVAFLRHAQVSWSLWIAPAIAWFAILLGLLLAQLYLRRTRSPWQPNTQTSFMLTSMVGNTGYIGFPVSLILVGSEYFAWAVFYDLLGSTPGAYGLGVALAARSKQAGYRWWQPIRTLASNPAFWSFWVGLIGRDFPLPDWVEASLRNVAWMMVSLSLVLIGMRLSQLNSLRSIQPATLSLTIKMLFVPLIVGSCLRLSGITGEIHRVILLQMAMPPAFATLVISEAYELDSEMAVTAIALGCLMLLAILPVWFCFFS</sequence>
<evidence type="ECO:0000256" key="6">
    <source>
        <dbReference type="ARBA" id="ARBA00022989"/>
    </source>
</evidence>
<evidence type="ECO:0000313" key="9">
    <source>
        <dbReference type="EMBL" id="HGW93917.1"/>
    </source>
</evidence>
<dbReference type="PANTHER" id="PTHR36838">
    <property type="entry name" value="AUXIN EFFLUX CARRIER FAMILY PROTEIN"/>
    <property type="match status" value="1"/>
</dbReference>
<dbReference type="AlphaFoldDB" id="A0A832H3X8"/>
<evidence type="ECO:0000256" key="3">
    <source>
        <dbReference type="ARBA" id="ARBA00022448"/>
    </source>
</evidence>
<dbReference type="GO" id="GO:0055085">
    <property type="term" value="P:transmembrane transport"/>
    <property type="evidence" value="ECO:0007669"/>
    <property type="project" value="InterPro"/>
</dbReference>
<feature type="transmembrane region" description="Helical" evidence="8">
    <location>
        <begin position="6"/>
        <end position="27"/>
    </location>
</feature>
<comment type="caution">
    <text evidence="9">The sequence shown here is derived from an EMBL/GenBank/DDBJ whole genome shotgun (WGS) entry which is preliminary data.</text>
</comment>
<dbReference type="InterPro" id="IPR004776">
    <property type="entry name" value="Mem_transp_PIN-like"/>
</dbReference>
<accession>A0A832H3X8</accession>
<comment type="subcellular location">
    <subcellularLocation>
        <location evidence="1">Cell membrane</location>
        <topology evidence="1">Multi-pass membrane protein</topology>
    </subcellularLocation>
</comment>